<feature type="compositionally biased region" description="Low complexity" evidence="2">
    <location>
        <begin position="129"/>
        <end position="163"/>
    </location>
</feature>
<dbReference type="EMBL" id="MU865024">
    <property type="protein sequence ID" value="KAK4459892.1"/>
    <property type="molecule type" value="Genomic_DNA"/>
</dbReference>
<evidence type="ECO:0000256" key="3">
    <source>
        <dbReference type="SAM" id="SignalP"/>
    </source>
</evidence>
<feature type="chain" id="PRO_5043373121" description="WSC domain-containing protein" evidence="3">
    <location>
        <begin position="18"/>
        <end position="184"/>
    </location>
</feature>
<evidence type="ECO:0000313" key="6">
    <source>
        <dbReference type="Proteomes" id="UP001321749"/>
    </source>
</evidence>
<reference evidence="5" key="1">
    <citation type="journal article" date="2023" name="Mol. Phylogenet. Evol.">
        <title>Genome-scale phylogeny and comparative genomics of the fungal order Sordariales.</title>
        <authorList>
            <person name="Hensen N."/>
            <person name="Bonometti L."/>
            <person name="Westerberg I."/>
            <person name="Brannstrom I.O."/>
            <person name="Guillou S."/>
            <person name="Cros-Aarteil S."/>
            <person name="Calhoun S."/>
            <person name="Haridas S."/>
            <person name="Kuo A."/>
            <person name="Mondo S."/>
            <person name="Pangilinan J."/>
            <person name="Riley R."/>
            <person name="LaButti K."/>
            <person name="Andreopoulos B."/>
            <person name="Lipzen A."/>
            <person name="Chen C."/>
            <person name="Yan M."/>
            <person name="Daum C."/>
            <person name="Ng V."/>
            <person name="Clum A."/>
            <person name="Steindorff A."/>
            <person name="Ohm R.A."/>
            <person name="Martin F."/>
            <person name="Silar P."/>
            <person name="Natvig D.O."/>
            <person name="Lalanne C."/>
            <person name="Gautier V."/>
            <person name="Ament-Velasquez S.L."/>
            <person name="Kruys A."/>
            <person name="Hutchinson M.I."/>
            <person name="Powell A.J."/>
            <person name="Barry K."/>
            <person name="Miller A.N."/>
            <person name="Grigoriev I.V."/>
            <person name="Debuchy R."/>
            <person name="Gladieux P."/>
            <person name="Hiltunen Thoren M."/>
            <person name="Johannesson H."/>
        </authorList>
    </citation>
    <scope>NUCLEOTIDE SEQUENCE</scope>
    <source>
        <strain evidence="5">PSN324</strain>
    </source>
</reference>
<dbReference type="SMART" id="SM00321">
    <property type="entry name" value="WSC"/>
    <property type="match status" value="1"/>
</dbReference>
<dbReference type="PROSITE" id="PS51212">
    <property type="entry name" value="WSC"/>
    <property type="match status" value="1"/>
</dbReference>
<feature type="region of interest" description="Disordered" evidence="2">
    <location>
        <begin position="124"/>
        <end position="163"/>
    </location>
</feature>
<evidence type="ECO:0000256" key="1">
    <source>
        <dbReference type="ARBA" id="ARBA00022737"/>
    </source>
</evidence>
<keyword evidence="1" id="KW-0677">Repeat</keyword>
<protein>
    <recommendedName>
        <fullName evidence="4">WSC domain-containing protein</fullName>
    </recommendedName>
</protein>
<dbReference type="PANTHER" id="PTHR45964:SF5">
    <property type="entry name" value="WSCD FAMILY MEMBER CG9164"/>
    <property type="match status" value="1"/>
</dbReference>
<comment type="caution">
    <text evidence="5">The sequence shown here is derived from an EMBL/GenBank/DDBJ whole genome shotgun (WGS) entry which is preliminary data.</text>
</comment>
<evidence type="ECO:0000313" key="5">
    <source>
        <dbReference type="EMBL" id="KAK4459892.1"/>
    </source>
</evidence>
<dbReference type="Pfam" id="PF01822">
    <property type="entry name" value="WSC"/>
    <property type="match status" value="1"/>
</dbReference>
<proteinExistence type="predicted"/>
<evidence type="ECO:0000256" key="2">
    <source>
        <dbReference type="SAM" id="MobiDB-lite"/>
    </source>
</evidence>
<accession>A0AAV9HKJ5</accession>
<dbReference type="PANTHER" id="PTHR45964">
    <property type="entry name" value="WSCD FAMILY MEMBER CG9164"/>
    <property type="match status" value="1"/>
</dbReference>
<keyword evidence="6" id="KW-1185">Reference proteome</keyword>
<dbReference type="InterPro" id="IPR051589">
    <property type="entry name" value="Sialate-O-sulfotransferase"/>
</dbReference>
<sequence>MKFSVLAGTAILAVASAESQQYKGTWKSIGCYVDRSDQASDLTIAHTTKKFNSVSQCTDYCALLGAYKYAAPQGDSCYCGQGLDSDKVKDEECDIPCPGFATEMCGGVLRLSVYVDETYKQSNATTDLGGPSSTTATSAGSQGTAAPVSTTSSATTPTTDPVTGGAGKLGGYGALAAVAGLLVL</sequence>
<keyword evidence="3" id="KW-0732">Signal</keyword>
<dbReference type="InterPro" id="IPR002889">
    <property type="entry name" value="WSC_carb-bd"/>
</dbReference>
<feature type="signal peptide" evidence="3">
    <location>
        <begin position="1"/>
        <end position="17"/>
    </location>
</feature>
<dbReference type="Proteomes" id="UP001321749">
    <property type="component" value="Unassembled WGS sequence"/>
</dbReference>
<gene>
    <name evidence="5" type="ORF">QBC42DRAFT_273437</name>
</gene>
<evidence type="ECO:0000259" key="4">
    <source>
        <dbReference type="PROSITE" id="PS51212"/>
    </source>
</evidence>
<reference evidence="5" key="2">
    <citation type="submission" date="2023-06" db="EMBL/GenBank/DDBJ databases">
        <authorList>
            <consortium name="Lawrence Berkeley National Laboratory"/>
            <person name="Mondo S.J."/>
            <person name="Hensen N."/>
            <person name="Bonometti L."/>
            <person name="Westerberg I."/>
            <person name="Brannstrom I.O."/>
            <person name="Guillou S."/>
            <person name="Cros-Aarteil S."/>
            <person name="Calhoun S."/>
            <person name="Haridas S."/>
            <person name="Kuo A."/>
            <person name="Pangilinan J."/>
            <person name="Riley R."/>
            <person name="Labutti K."/>
            <person name="Andreopoulos B."/>
            <person name="Lipzen A."/>
            <person name="Chen C."/>
            <person name="Yanf M."/>
            <person name="Daum C."/>
            <person name="Ng V."/>
            <person name="Clum A."/>
            <person name="Steindorff A."/>
            <person name="Ohm R."/>
            <person name="Martin F."/>
            <person name="Silar P."/>
            <person name="Natvig D."/>
            <person name="Lalanne C."/>
            <person name="Gautier V."/>
            <person name="Ament-Velasquez S.L."/>
            <person name="Kruys A."/>
            <person name="Hutchinson M.I."/>
            <person name="Powell A.J."/>
            <person name="Barry K."/>
            <person name="Miller A.N."/>
            <person name="Grigoriev I.V."/>
            <person name="Debuchy R."/>
            <person name="Gladieux P."/>
            <person name="Thoren M.H."/>
            <person name="Johannesson H."/>
        </authorList>
    </citation>
    <scope>NUCLEOTIDE SEQUENCE</scope>
    <source>
        <strain evidence="5">PSN324</strain>
    </source>
</reference>
<feature type="domain" description="WSC" evidence="4">
    <location>
        <begin position="25"/>
        <end position="117"/>
    </location>
</feature>
<organism evidence="5 6">
    <name type="scientific">Cladorrhinum samala</name>
    <dbReference type="NCBI Taxonomy" id="585594"/>
    <lineage>
        <taxon>Eukaryota</taxon>
        <taxon>Fungi</taxon>
        <taxon>Dikarya</taxon>
        <taxon>Ascomycota</taxon>
        <taxon>Pezizomycotina</taxon>
        <taxon>Sordariomycetes</taxon>
        <taxon>Sordariomycetidae</taxon>
        <taxon>Sordariales</taxon>
        <taxon>Podosporaceae</taxon>
        <taxon>Cladorrhinum</taxon>
    </lineage>
</organism>
<dbReference type="AlphaFoldDB" id="A0AAV9HKJ5"/>
<name>A0AAV9HKJ5_9PEZI</name>